<dbReference type="AlphaFoldDB" id="A0A6J4JU13"/>
<evidence type="ECO:0000256" key="7">
    <source>
        <dbReference type="ARBA" id="ARBA00023235"/>
    </source>
</evidence>
<evidence type="ECO:0000259" key="10">
    <source>
        <dbReference type="PROSITE" id="PS51464"/>
    </source>
</evidence>
<feature type="binding site" evidence="9">
    <location>
        <position position="176"/>
    </location>
    <ligand>
        <name>Zn(2+)</name>
        <dbReference type="ChEBI" id="CHEBI:29105"/>
    </ligand>
</feature>
<keyword evidence="5 9" id="KW-0479">Metal-binding</keyword>
<comment type="miscellaneous">
    <text evidence="9">The reaction produces a racemic mixture of D-glycero-alpha-D-manno-heptose 7-phosphate and D-glycero-beta-D-manno-heptose 7-phosphate.</text>
</comment>
<dbReference type="EMBL" id="CADCTK010000894">
    <property type="protein sequence ID" value="CAA9287472.1"/>
    <property type="molecule type" value="Genomic_DNA"/>
</dbReference>
<dbReference type="EC" id="5.3.1.28" evidence="9"/>
<dbReference type="SUPFAM" id="SSF53697">
    <property type="entry name" value="SIS domain"/>
    <property type="match status" value="1"/>
</dbReference>
<gene>
    <name evidence="9" type="primary">gmhA</name>
    <name evidence="11" type="ORF">AVDCRST_MAG26-3846</name>
</gene>
<dbReference type="InterPro" id="IPR050099">
    <property type="entry name" value="SIS_GmhA/DiaA_subfam"/>
</dbReference>
<evidence type="ECO:0000256" key="1">
    <source>
        <dbReference type="ARBA" id="ARBA00000348"/>
    </source>
</evidence>
<evidence type="ECO:0000256" key="6">
    <source>
        <dbReference type="ARBA" id="ARBA00022833"/>
    </source>
</evidence>
<evidence type="ECO:0000256" key="9">
    <source>
        <dbReference type="HAMAP-Rule" id="MF_00067"/>
    </source>
</evidence>
<evidence type="ECO:0000256" key="2">
    <source>
        <dbReference type="ARBA" id="ARBA00004496"/>
    </source>
</evidence>
<feature type="binding site" evidence="9">
    <location>
        <position position="69"/>
    </location>
    <ligand>
        <name>Zn(2+)</name>
        <dbReference type="ChEBI" id="CHEBI:29105"/>
    </ligand>
</feature>
<dbReference type="UniPathway" id="UPA00041">
    <property type="reaction ID" value="UER00436"/>
</dbReference>
<dbReference type="InterPro" id="IPR001347">
    <property type="entry name" value="SIS_dom"/>
</dbReference>
<comment type="pathway">
    <text evidence="9">Carbohydrate biosynthesis; D-glycero-D-manno-heptose 7-phosphate biosynthesis; D-glycero-alpha-D-manno-heptose 7-phosphate and D-glycero-beta-D-manno-heptose 7-phosphate from sedoheptulose 7-phosphate: step 1/1.</text>
</comment>
<dbReference type="GO" id="GO:0008270">
    <property type="term" value="F:zinc ion binding"/>
    <property type="evidence" value="ECO:0007669"/>
    <property type="project" value="UniProtKB-UniRule"/>
</dbReference>
<name>A0A6J4JU13_9CHLR</name>
<feature type="binding site" evidence="9">
    <location>
        <position position="176"/>
    </location>
    <ligand>
        <name>substrate</name>
    </ligand>
</feature>
<proteinExistence type="inferred from homology"/>
<dbReference type="InterPro" id="IPR046348">
    <property type="entry name" value="SIS_dom_sf"/>
</dbReference>
<comment type="cofactor">
    <cofactor evidence="9">
        <name>Zn(2+)</name>
        <dbReference type="ChEBI" id="CHEBI:29105"/>
    </cofactor>
    <text evidence="9">Binds 1 zinc ion per subunit.</text>
</comment>
<comment type="subcellular location">
    <subcellularLocation>
        <location evidence="2 9">Cytoplasm</location>
    </subcellularLocation>
</comment>
<dbReference type="PROSITE" id="PS51464">
    <property type="entry name" value="SIS"/>
    <property type="match status" value="1"/>
</dbReference>
<evidence type="ECO:0000256" key="8">
    <source>
        <dbReference type="ARBA" id="ARBA00023277"/>
    </source>
</evidence>
<dbReference type="PANTHER" id="PTHR30390:SF6">
    <property type="entry name" value="DNAA INITIATOR-ASSOCIATING PROTEIN DIAA"/>
    <property type="match status" value="1"/>
</dbReference>
<dbReference type="GO" id="GO:0005737">
    <property type="term" value="C:cytoplasm"/>
    <property type="evidence" value="ECO:0007669"/>
    <property type="project" value="UniProtKB-SubCell"/>
</dbReference>
<comment type="catalytic activity">
    <reaction evidence="1 9">
        <text>2 D-sedoheptulose 7-phosphate = D-glycero-alpha-D-manno-heptose 7-phosphate + D-glycero-beta-D-manno-heptose 7-phosphate</text>
        <dbReference type="Rhea" id="RHEA:27489"/>
        <dbReference type="ChEBI" id="CHEBI:57483"/>
        <dbReference type="ChEBI" id="CHEBI:60203"/>
        <dbReference type="ChEBI" id="CHEBI:60204"/>
        <dbReference type="EC" id="5.3.1.28"/>
    </reaction>
</comment>
<dbReference type="HAMAP" id="MF_00067">
    <property type="entry name" value="GmhA"/>
    <property type="match status" value="1"/>
</dbReference>
<reference evidence="11" key="1">
    <citation type="submission" date="2020-02" db="EMBL/GenBank/DDBJ databases">
        <authorList>
            <person name="Meier V. D."/>
        </authorList>
    </citation>
    <scope>NUCLEOTIDE SEQUENCE</scope>
    <source>
        <strain evidence="11">AVDCRST_MAG26</strain>
    </source>
</reference>
<feature type="binding site" evidence="9">
    <location>
        <position position="65"/>
    </location>
    <ligand>
        <name>Zn(2+)</name>
        <dbReference type="ChEBI" id="CHEBI:29105"/>
    </ligand>
</feature>
<evidence type="ECO:0000256" key="4">
    <source>
        <dbReference type="ARBA" id="ARBA00022490"/>
    </source>
</evidence>
<feature type="binding site" evidence="9">
    <location>
        <position position="69"/>
    </location>
    <ligand>
        <name>substrate</name>
    </ligand>
</feature>
<protein>
    <recommendedName>
        <fullName evidence="9">Phosphoheptose isomerase</fullName>
        <ecNumber evidence="9">5.3.1.28</ecNumber>
    </recommendedName>
    <alternativeName>
        <fullName evidence="9">Sedoheptulose 7-phosphate isomerase</fullName>
    </alternativeName>
</protein>
<dbReference type="GO" id="GO:0008968">
    <property type="term" value="F:D-sedoheptulose 7-phosphate isomerase activity"/>
    <property type="evidence" value="ECO:0007669"/>
    <property type="project" value="UniProtKB-UniRule"/>
</dbReference>
<feature type="binding site" evidence="9">
    <location>
        <begin position="124"/>
        <end position="126"/>
    </location>
    <ligand>
        <name>substrate</name>
    </ligand>
</feature>
<dbReference type="InterPro" id="IPR004515">
    <property type="entry name" value="Phosphoheptose_Isoase"/>
</dbReference>
<evidence type="ECO:0000256" key="5">
    <source>
        <dbReference type="ARBA" id="ARBA00022723"/>
    </source>
</evidence>
<dbReference type="GO" id="GO:0097367">
    <property type="term" value="F:carbohydrate derivative binding"/>
    <property type="evidence" value="ECO:0007669"/>
    <property type="project" value="InterPro"/>
</dbReference>
<dbReference type="PANTHER" id="PTHR30390">
    <property type="entry name" value="SEDOHEPTULOSE 7-PHOSPHATE ISOMERASE / DNAA INITIATOR-ASSOCIATING FACTOR FOR REPLICATION INITIATION"/>
    <property type="match status" value="1"/>
</dbReference>
<feature type="binding site" evidence="9">
    <location>
        <position position="184"/>
    </location>
    <ligand>
        <name>Zn(2+)</name>
        <dbReference type="ChEBI" id="CHEBI:29105"/>
    </ligand>
</feature>
<keyword evidence="6 9" id="KW-0862">Zinc</keyword>
<comment type="function">
    <text evidence="9">Catalyzes the isomerization of sedoheptulose 7-phosphate in D-glycero-D-manno-heptose 7-phosphate.</text>
</comment>
<dbReference type="InterPro" id="IPR035461">
    <property type="entry name" value="GmhA/DiaA"/>
</dbReference>
<dbReference type="Gene3D" id="3.40.50.10490">
    <property type="entry name" value="Glucose-6-phosphate isomerase like protein, domain 1"/>
    <property type="match status" value="1"/>
</dbReference>
<comment type="similarity">
    <text evidence="3 9">Belongs to the SIS family. GmhA subfamily.</text>
</comment>
<organism evidence="11">
    <name type="scientific">uncultured Chloroflexia bacterium</name>
    <dbReference type="NCBI Taxonomy" id="1672391"/>
    <lineage>
        <taxon>Bacteria</taxon>
        <taxon>Bacillati</taxon>
        <taxon>Chloroflexota</taxon>
        <taxon>Chloroflexia</taxon>
        <taxon>environmental samples</taxon>
    </lineage>
</organism>
<accession>A0A6J4JU13</accession>
<dbReference type="Pfam" id="PF13580">
    <property type="entry name" value="SIS_2"/>
    <property type="match status" value="1"/>
</dbReference>
<dbReference type="CDD" id="cd05006">
    <property type="entry name" value="SIS_GmhA"/>
    <property type="match status" value="1"/>
</dbReference>
<keyword evidence="7 9" id="KW-0413">Isomerase</keyword>
<feature type="binding site" evidence="9">
    <location>
        <position position="129"/>
    </location>
    <ligand>
        <name>substrate</name>
    </ligand>
</feature>
<dbReference type="GO" id="GO:0005975">
    <property type="term" value="P:carbohydrate metabolic process"/>
    <property type="evidence" value="ECO:0007669"/>
    <property type="project" value="UniProtKB-UniRule"/>
</dbReference>
<feature type="binding site" evidence="9">
    <location>
        <begin position="98"/>
        <end position="99"/>
    </location>
    <ligand>
        <name>substrate</name>
    </ligand>
</feature>
<evidence type="ECO:0000313" key="11">
    <source>
        <dbReference type="EMBL" id="CAA9287472.1"/>
    </source>
</evidence>
<feature type="domain" description="SIS" evidence="10">
    <location>
        <begin position="41"/>
        <end position="200"/>
    </location>
</feature>
<dbReference type="GO" id="GO:2001061">
    <property type="term" value="P:D-glycero-D-manno-heptose 7-phosphate biosynthetic process"/>
    <property type="evidence" value="ECO:0007669"/>
    <property type="project" value="UniProtKB-UniPathway"/>
</dbReference>
<sequence length="201" mass="21807">MNEDLQSYREAARAVFEEQQQAAERVIATQLDTIAVMAETLVRCYREGHKVIWCGNGGSAADAQHLAAELVGRYLFDRPPLPSLALHTDTSTLTAIANDFGYEHVFSRQAQVYLTPGDVLVCLSTSGKSPNVVAAARVAREKGCTVLGLLGRDGGDLLPLCDQALVVPARPSYVIQQISMIVGHFLCDQVERGIFGETAHH</sequence>
<keyword evidence="8 9" id="KW-0119">Carbohydrate metabolism</keyword>
<keyword evidence="4 9" id="KW-0963">Cytoplasm</keyword>
<feature type="binding site" evidence="9">
    <location>
        <begin position="56"/>
        <end position="58"/>
    </location>
    <ligand>
        <name>substrate</name>
    </ligand>
</feature>
<evidence type="ECO:0000256" key="3">
    <source>
        <dbReference type="ARBA" id="ARBA00009894"/>
    </source>
</evidence>